<dbReference type="EMBL" id="JBEZUR010000021">
    <property type="protein sequence ID" value="MEU3555675.1"/>
    <property type="molecule type" value="Genomic_DNA"/>
</dbReference>
<evidence type="ECO:0000313" key="1">
    <source>
        <dbReference type="EMBL" id="MEU3555675.1"/>
    </source>
</evidence>
<proteinExistence type="predicted"/>
<reference evidence="1 2" key="1">
    <citation type="submission" date="2024-06" db="EMBL/GenBank/DDBJ databases">
        <title>The Natural Products Discovery Center: Release of the First 8490 Sequenced Strains for Exploring Actinobacteria Biosynthetic Diversity.</title>
        <authorList>
            <person name="Kalkreuter E."/>
            <person name="Kautsar S.A."/>
            <person name="Yang D."/>
            <person name="Bader C.D."/>
            <person name="Teijaro C.N."/>
            <person name="Fluegel L."/>
            <person name="Davis C.M."/>
            <person name="Simpson J.R."/>
            <person name="Lauterbach L."/>
            <person name="Steele A.D."/>
            <person name="Gui C."/>
            <person name="Meng S."/>
            <person name="Li G."/>
            <person name="Viehrig K."/>
            <person name="Ye F."/>
            <person name="Su P."/>
            <person name="Kiefer A.F."/>
            <person name="Nichols A."/>
            <person name="Cepeda A.J."/>
            <person name="Yan W."/>
            <person name="Fan B."/>
            <person name="Jiang Y."/>
            <person name="Adhikari A."/>
            <person name="Zheng C.-J."/>
            <person name="Schuster L."/>
            <person name="Cowan T.M."/>
            <person name="Smanski M.J."/>
            <person name="Chevrette M.G."/>
            <person name="De Carvalho L.P.S."/>
            <person name="Shen B."/>
        </authorList>
    </citation>
    <scope>NUCLEOTIDE SEQUENCE [LARGE SCALE GENOMIC DNA]</scope>
    <source>
        <strain evidence="1 2">NPDC038104</strain>
    </source>
</reference>
<dbReference type="RefSeq" id="WP_108952353.1">
    <property type="nucleotide sequence ID" value="NZ_BEVZ01000002.1"/>
</dbReference>
<name>A0ABV2YIX0_9ACTN</name>
<gene>
    <name evidence="1" type="ORF">AB0E65_15885</name>
</gene>
<sequence length="190" mass="21389">MKSRVREMNRVSSTLIRGVRRSGSSDDDLFEALAVVLSRMRDRPVVLRRADFPPETVSGLWLNLPDMDVIAVRRDAAGREHEDVILGHEIWHMLRGHEGVHTATGLRAAARSDAHRALHSAVAALRLAGPRHEHLSVMARSDFHQEQEAEAEAFGLRFATDLRLLRMQHHRPGHDVGWRIQDSVGPGSWT</sequence>
<organism evidence="1 2">
    <name type="scientific">Streptomyces fragilis</name>
    <dbReference type="NCBI Taxonomy" id="67301"/>
    <lineage>
        <taxon>Bacteria</taxon>
        <taxon>Bacillati</taxon>
        <taxon>Actinomycetota</taxon>
        <taxon>Actinomycetes</taxon>
        <taxon>Kitasatosporales</taxon>
        <taxon>Streptomycetaceae</taxon>
        <taxon>Streptomyces</taxon>
    </lineage>
</organism>
<dbReference type="Proteomes" id="UP001550850">
    <property type="component" value="Unassembled WGS sequence"/>
</dbReference>
<accession>A0ABV2YIX0</accession>
<keyword evidence="2" id="KW-1185">Reference proteome</keyword>
<protein>
    <submittedName>
        <fullName evidence="1">Toxin-antitoxin system, toxin component</fullName>
    </submittedName>
</protein>
<evidence type="ECO:0000313" key="2">
    <source>
        <dbReference type="Proteomes" id="UP001550850"/>
    </source>
</evidence>
<comment type="caution">
    <text evidence="1">The sequence shown here is derived from an EMBL/GenBank/DDBJ whole genome shotgun (WGS) entry which is preliminary data.</text>
</comment>